<dbReference type="RefSeq" id="WP_126725473.1">
    <property type="nucleotide sequence ID" value="NZ_RYZH01000019.1"/>
</dbReference>
<dbReference type="GO" id="GO:0000049">
    <property type="term" value="F:tRNA binding"/>
    <property type="evidence" value="ECO:0007669"/>
    <property type="project" value="UniProtKB-UniRule"/>
</dbReference>
<feature type="short sequence motif" description="Gly-cisPro motif, important for rejection of L-amino acids" evidence="2">
    <location>
        <begin position="137"/>
        <end position="138"/>
    </location>
</feature>
<accession>A0A432MK73</accession>
<dbReference type="AlphaFoldDB" id="A0A432MK73"/>
<comment type="function">
    <text evidence="2">An aminoacyl-tRNA editing enzyme that deacylates mischarged D-aminoacyl-tRNAs. Also deacylates mischarged glycyl-tRNA(Ala), protecting cells against glycine mischarging by AlaRS. Acts via tRNA-based rather than protein-based catalysis; rejects L-amino acids rather than detecting D-amino acids in the active site. By recycling D-aminoacyl-tRNA to D-amino acids and free tRNA molecules, this enzyme counteracts the toxicity associated with the formation of D-aminoacyl-tRNA entities in vivo and helps enforce protein L-homochirality.</text>
</comment>
<keyword evidence="2 3" id="KW-0378">Hydrolase</keyword>
<evidence type="ECO:0000256" key="1">
    <source>
        <dbReference type="ARBA" id="ARBA00009673"/>
    </source>
</evidence>
<dbReference type="PANTHER" id="PTHR10472:SF5">
    <property type="entry name" value="D-AMINOACYL-TRNA DEACYLASE 1"/>
    <property type="match status" value="1"/>
</dbReference>
<dbReference type="PANTHER" id="PTHR10472">
    <property type="entry name" value="D-TYROSYL-TRNA TYR DEACYLASE"/>
    <property type="match status" value="1"/>
</dbReference>
<protein>
    <recommendedName>
        <fullName evidence="2">D-aminoacyl-tRNA deacylase</fullName>
        <shortName evidence="2">DTD</shortName>
        <ecNumber evidence="2">3.1.1.96</ecNumber>
    </recommendedName>
    <alternativeName>
        <fullName evidence="2">Gly-tRNA(Ala) deacylase</fullName>
        <ecNumber evidence="2">3.1.1.-</ecNumber>
    </alternativeName>
</protein>
<dbReference type="EC" id="3.1.1.-" evidence="2"/>
<comment type="similarity">
    <text evidence="1 2">Belongs to the DTD family.</text>
</comment>
<reference evidence="3 4" key="1">
    <citation type="submission" date="2018-12" db="EMBL/GenBank/DDBJ databases">
        <authorList>
            <person name="Toschakov S.V."/>
        </authorList>
    </citation>
    <scope>NUCLEOTIDE SEQUENCE [LARGE SCALE GENOMIC DNA]</scope>
    <source>
        <strain evidence="3 4">GM2012</strain>
    </source>
</reference>
<keyword evidence="2" id="KW-0963">Cytoplasm</keyword>
<comment type="domain">
    <text evidence="2">A Gly-cisPro motif from one monomer fits into the active site of the other monomer to allow specific chiral rejection of L-amino acids.</text>
</comment>
<keyword evidence="4" id="KW-1185">Reference proteome</keyword>
<dbReference type="HAMAP" id="MF_00518">
    <property type="entry name" value="Deacylase_Dtd"/>
    <property type="match status" value="1"/>
</dbReference>
<dbReference type="OrthoDB" id="9801395at2"/>
<comment type="subcellular location">
    <subcellularLocation>
        <location evidence="2">Cytoplasm</location>
    </subcellularLocation>
</comment>
<keyword evidence="2" id="KW-0820">tRNA-binding</keyword>
<dbReference type="FunFam" id="3.50.80.10:FF:000001">
    <property type="entry name" value="D-aminoacyl-tRNA deacylase"/>
    <property type="match status" value="1"/>
</dbReference>
<dbReference type="Gene3D" id="3.50.80.10">
    <property type="entry name" value="D-tyrosyl-tRNA(Tyr) deacylase"/>
    <property type="match status" value="1"/>
</dbReference>
<dbReference type="EC" id="3.1.1.96" evidence="2"/>
<reference evidence="3 4" key="2">
    <citation type="submission" date="2019-01" db="EMBL/GenBank/DDBJ databases">
        <title>Tautonia sociabilis, a novel thermotolerant planctomycete of Isosphaeraceae family, isolated from a 4000 m deep subterranean habitat.</title>
        <authorList>
            <person name="Kovaleva O.L."/>
            <person name="Elcheninov A.G."/>
            <person name="Van Heerden E."/>
            <person name="Toshchakov S.V."/>
            <person name="Novikov A."/>
            <person name="Bonch-Osmolovskaya E.A."/>
            <person name="Kublanov I.V."/>
        </authorList>
    </citation>
    <scope>NUCLEOTIDE SEQUENCE [LARGE SCALE GENOMIC DNA]</scope>
    <source>
        <strain evidence="3 4">GM2012</strain>
    </source>
</reference>
<dbReference type="Pfam" id="PF02580">
    <property type="entry name" value="Tyr_Deacylase"/>
    <property type="match status" value="1"/>
</dbReference>
<organism evidence="3 4">
    <name type="scientific">Tautonia sociabilis</name>
    <dbReference type="NCBI Taxonomy" id="2080755"/>
    <lineage>
        <taxon>Bacteria</taxon>
        <taxon>Pseudomonadati</taxon>
        <taxon>Planctomycetota</taxon>
        <taxon>Planctomycetia</taxon>
        <taxon>Isosphaerales</taxon>
        <taxon>Isosphaeraceae</taxon>
        <taxon>Tautonia</taxon>
    </lineage>
</organism>
<dbReference type="GO" id="GO:0005737">
    <property type="term" value="C:cytoplasm"/>
    <property type="evidence" value="ECO:0007669"/>
    <property type="project" value="UniProtKB-SubCell"/>
</dbReference>
<evidence type="ECO:0000256" key="2">
    <source>
        <dbReference type="HAMAP-Rule" id="MF_00518"/>
    </source>
</evidence>
<evidence type="ECO:0000313" key="3">
    <source>
        <dbReference type="EMBL" id="RUL87585.1"/>
    </source>
</evidence>
<dbReference type="Proteomes" id="UP000280296">
    <property type="component" value="Unassembled WGS sequence"/>
</dbReference>
<comment type="subunit">
    <text evidence="2">Homodimer.</text>
</comment>
<dbReference type="InterPro" id="IPR003732">
    <property type="entry name" value="Daa-tRNA_deacyls_DTD"/>
</dbReference>
<dbReference type="GO" id="GO:0019478">
    <property type="term" value="P:D-amino acid catabolic process"/>
    <property type="evidence" value="ECO:0007669"/>
    <property type="project" value="UniProtKB-UniRule"/>
</dbReference>
<dbReference type="GO" id="GO:0051500">
    <property type="term" value="F:D-tyrosyl-tRNA(Tyr) deacylase activity"/>
    <property type="evidence" value="ECO:0007669"/>
    <property type="project" value="TreeGrafter"/>
</dbReference>
<sequence>MRAVLQRVSRASVEVDGQTVGRIDRGWLVLLGVAKGDAEADADWLAKKVAGLRAFEDEAGKMNLAVGEVGGGVLVVSQFTLLGDCRKGRRPGFDAAADPAEAERLYGDFCRRLASLGLPTASGVFRATMQVELVNDGPVTLLLDSRKAF</sequence>
<name>A0A432MK73_9BACT</name>
<dbReference type="SUPFAM" id="SSF69500">
    <property type="entry name" value="DTD-like"/>
    <property type="match status" value="1"/>
</dbReference>
<comment type="catalytic activity">
    <reaction evidence="2">
        <text>glycyl-tRNA(Ala) + H2O = tRNA(Ala) + glycine + H(+)</text>
        <dbReference type="Rhea" id="RHEA:53744"/>
        <dbReference type="Rhea" id="RHEA-COMP:9657"/>
        <dbReference type="Rhea" id="RHEA-COMP:13640"/>
        <dbReference type="ChEBI" id="CHEBI:15377"/>
        <dbReference type="ChEBI" id="CHEBI:15378"/>
        <dbReference type="ChEBI" id="CHEBI:57305"/>
        <dbReference type="ChEBI" id="CHEBI:78442"/>
        <dbReference type="ChEBI" id="CHEBI:78522"/>
    </reaction>
</comment>
<comment type="catalytic activity">
    <reaction evidence="2">
        <text>a D-aminoacyl-tRNA + H2O = a tRNA + a D-alpha-amino acid + H(+)</text>
        <dbReference type="Rhea" id="RHEA:13953"/>
        <dbReference type="Rhea" id="RHEA-COMP:10123"/>
        <dbReference type="Rhea" id="RHEA-COMP:10124"/>
        <dbReference type="ChEBI" id="CHEBI:15377"/>
        <dbReference type="ChEBI" id="CHEBI:15378"/>
        <dbReference type="ChEBI" id="CHEBI:59871"/>
        <dbReference type="ChEBI" id="CHEBI:78442"/>
        <dbReference type="ChEBI" id="CHEBI:79333"/>
        <dbReference type="EC" id="3.1.1.96"/>
    </reaction>
</comment>
<dbReference type="GO" id="GO:0106026">
    <property type="term" value="F:Gly-tRNA(Ala) deacylase activity"/>
    <property type="evidence" value="ECO:0007669"/>
    <property type="project" value="UniProtKB-UniRule"/>
</dbReference>
<comment type="caution">
    <text evidence="3">The sequence shown here is derived from an EMBL/GenBank/DDBJ whole genome shotgun (WGS) entry which is preliminary data.</text>
</comment>
<gene>
    <name evidence="2" type="primary">dtd</name>
    <name evidence="3" type="ORF">TsocGM_11285</name>
</gene>
<keyword evidence="2" id="KW-0694">RNA-binding</keyword>
<dbReference type="InterPro" id="IPR023509">
    <property type="entry name" value="DTD-like_sf"/>
</dbReference>
<evidence type="ECO:0000313" key="4">
    <source>
        <dbReference type="Proteomes" id="UP000280296"/>
    </source>
</evidence>
<proteinExistence type="inferred from homology"/>
<dbReference type="GO" id="GO:0043908">
    <property type="term" value="F:Ser(Gly)-tRNA(Ala) hydrolase activity"/>
    <property type="evidence" value="ECO:0007669"/>
    <property type="project" value="UniProtKB-UniRule"/>
</dbReference>
<dbReference type="EMBL" id="RYZH01000019">
    <property type="protein sequence ID" value="RUL87585.1"/>
    <property type="molecule type" value="Genomic_DNA"/>
</dbReference>
<dbReference type="NCBIfam" id="TIGR00256">
    <property type="entry name" value="D-aminoacyl-tRNA deacylase"/>
    <property type="match status" value="1"/>
</dbReference>